<protein>
    <submittedName>
        <fullName evidence="1">Uncharacterized protein</fullName>
    </submittedName>
</protein>
<proteinExistence type="predicted"/>
<keyword evidence="2" id="KW-1185">Reference proteome</keyword>
<accession>A0A250X6U5</accession>
<gene>
    <name evidence="1" type="ORF">CEUSTIGMA_g6222.t1</name>
</gene>
<sequence>MKVLGAILRGLEARLYRRIRLLFIQYLKETGLYEQVWRRGDPAHYFLHIQEARNRKRQLGGARNPTLGEIAEHLPCDGPPACHRALKEYTVPASDCRKALIGQSGVMLEAGWQPSLPPGTLLGSYEGCHMSGEHFDEYSKEIPVCYQDTYTSVLLPEYQACPEAAELVKNERVRDPCWWVDVNKYGMDIRRQPFSQNFMRSISFSVSEEEHCIIRDSSDVVVIAFPRSATGSCLLSLINDPVDQLWSTLRLDHVIIQHLQQSRMIAPLVADGQNARM</sequence>
<reference evidence="1 2" key="1">
    <citation type="submission" date="2017-08" db="EMBL/GenBank/DDBJ databases">
        <title>Acidophilic green algal genome provides insights into adaptation to an acidic environment.</title>
        <authorList>
            <person name="Hirooka S."/>
            <person name="Hirose Y."/>
            <person name="Kanesaki Y."/>
            <person name="Higuchi S."/>
            <person name="Fujiwara T."/>
            <person name="Onuma R."/>
            <person name="Era A."/>
            <person name="Ohbayashi R."/>
            <person name="Uzuka A."/>
            <person name="Nozaki H."/>
            <person name="Yoshikawa H."/>
            <person name="Miyagishima S.Y."/>
        </authorList>
    </citation>
    <scope>NUCLEOTIDE SEQUENCE [LARGE SCALE GENOMIC DNA]</scope>
    <source>
        <strain evidence="1 2">NIES-2499</strain>
    </source>
</reference>
<evidence type="ECO:0000313" key="1">
    <source>
        <dbReference type="EMBL" id="GAX78785.1"/>
    </source>
</evidence>
<dbReference type="AlphaFoldDB" id="A0A250X6U5"/>
<evidence type="ECO:0000313" key="2">
    <source>
        <dbReference type="Proteomes" id="UP000232323"/>
    </source>
</evidence>
<dbReference type="Proteomes" id="UP000232323">
    <property type="component" value="Unassembled WGS sequence"/>
</dbReference>
<name>A0A250X6U5_9CHLO</name>
<organism evidence="1 2">
    <name type="scientific">Chlamydomonas eustigma</name>
    <dbReference type="NCBI Taxonomy" id="1157962"/>
    <lineage>
        <taxon>Eukaryota</taxon>
        <taxon>Viridiplantae</taxon>
        <taxon>Chlorophyta</taxon>
        <taxon>core chlorophytes</taxon>
        <taxon>Chlorophyceae</taxon>
        <taxon>CS clade</taxon>
        <taxon>Chlamydomonadales</taxon>
        <taxon>Chlamydomonadaceae</taxon>
        <taxon>Chlamydomonas</taxon>
    </lineage>
</organism>
<comment type="caution">
    <text evidence="1">The sequence shown here is derived from an EMBL/GenBank/DDBJ whole genome shotgun (WGS) entry which is preliminary data.</text>
</comment>
<dbReference type="EMBL" id="BEGY01000035">
    <property type="protein sequence ID" value="GAX78785.1"/>
    <property type="molecule type" value="Genomic_DNA"/>
</dbReference>